<dbReference type="Gene3D" id="4.10.240.10">
    <property type="entry name" value="Zn(2)-C6 fungal-type DNA-binding domain"/>
    <property type="match status" value="1"/>
</dbReference>
<feature type="region of interest" description="Disordered" evidence="5">
    <location>
        <begin position="495"/>
        <end position="520"/>
    </location>
</feature>
<dbReference type="Gene3D" id="1.25.40.20">
    <property type="entry name" value="Ankyrin repeat-containing domain"/>
    <property type="match status" value="2"/>
</dbReference>
<name>A0AAD9LYL1_9PEZI</name>
<evidence type="ECO:0000313" key="7">
    <source>
        <dbReference type="EMBL" id="KAK2025662.1"/>
    </source>
</evidence>
<dbReference type="CDD" id="cd00067">
    <property type="entry name" value="GAL4"/>
    <property type="match status" value="1"/>
</dbReference>
<feature type="domain" description="Zn(2)-C6 fungal-type" evidence="6">
    <location>
        <begin position="67"/>
        <end position="100"/>
    </location>
</feature>
<accession>A0AAD9LYL1</accession>
<dbReference type="Pfam" id="PF12796">
    <property type="entry name" value="Ank_2"/>
    <property type="match status" value="1"/>
</dbReference>
<gene>
    <name evidence="7" type="ORF">LX32DRAFT_50424</name>
</gene>
<dbReference type="Proteomes" id="UP001232148">
    <property type="component" value="Unassembled WGS sequence"/>
</dbReference>
<dbReference type="PROSITE" id="PS50297">
    <property type="entry name" value="ANK_REP_REGION"/>
    <property type="match status" value="1"/>
</dbReference>
<reference evidence="7" key="1">
    <citation type="submission" date="2021-06" db="EMBL/GenBank/DDBJ databases">
        <title>Comparative genomics, transcriptomics and evolutionary studies reveal genomic signatures of adaptation to plant cell wall in hemibiotrophic fungi.</title>
        <authorList>
            <consortium name="DOE Joint Genome Institute"/>
            <person name="Baroncelli R."/>
            <person name="Diaz J.F."/>
            <person name="Benocci T."/>
            <person name="Peng M."/>
            <person name="Battaglia E."/>
            <person name="Haridas S."/>
            <person name="Andreopoulos W."/>
            <person name="Labutti K."/>
            <person name="Pangilinan J."/>
            <person name="Floch G.L."/>
            <person name="Makela M.R."/>
            <person name="Henrissat B."/>
            <person name="Grigoriev I.V."/>
            <person name="Crouch J.A."/>
            <person name="De Vries R.P."/>
            <person name="Sukno S.A."/>
            <person name="Thon M.R."/>
        </authorList>
    </citation>
    <scope>NUCLEOTIDE SEQUENCE</scope>
    <source>
        <strain evidence="7">MAFF235873</strain>
    </source>
</reference>
<evidence type="ECO:0000313" key="8">
    <source>
        <dbReference type="Proteomes" id="UP001232148"/>
    </source>
</evidence>
<organism evidence="7 8">
    <name type="scientific">Colletotrichum zoysiae</name>
    <dbReference type="NCBI Taxonomy" id="1216348"/>
    <lineage>
        <taxon>Eukaryota</taxon>
        <taxon>Fungi</taxon>
        <taxon>Dikarya</taxon>
        <taxon>Ascomycota</taxon>
        <taxon>Pezizomycotina</taxon>
        <taxon>Sordariomycetes</taxon>
        <taxon>Hypocreomycetidae</taxon>
        <taxon>Glomerellales</taxon>
        <taxon>Glomerellaceae</taxon>
        <taxon>Colletotrichum</taxon>
        <taxon>Colletotrichum graminicola species complex</taxon>
    </lineage>
</organism>
<feature type="compositionally biased region" description="Polar residues" evidence="5">
    <location>
        <begin position="28"/>
        <end position="42"/>
    </location>
</feature>
<evidence type="ECO:0000256" key="1">
    <source>
        <dbReference type="ARBA" id="ARBA00022737"/>
    </source>
</evidence>
<keyword evidence="8" id="KW-1185">Reference proteome</keyword>
<dbReference type="PROSITE" id="PS50048">
    <property type="entry name" value="ZN2_CY6_FUNGAL_2"/>
    <property type="match status" value="1"/>
</dbReference>
<keyword evidence="3" id="KW-0539">Nucleus</keyword>
<comment type="caution">
    <text evidence="7">The sequence shown here is derived from an EMBL/GenBank/DDBJ whole genome shotgun (WGS) entry which is preliminary data.</text>
</comment>
<evidence type="ECO:0000256" key="4">
    <source>
        <dbReference type="PROSITE-ProRule" id="PRU00023"/>
    </source>
</evidence>
<dbReference type="PANTHER" id="PTHR24126:SF14">
    <property type="entry name" value="ANK_REP_REGION DOMAIN-CONTAINING PROTEIN"/>
    <property type="match status" value="1"/>
</dbReference>
<dbReference type="InterPro" id="IPR036864">
    <property type="entry name" value="Zn2-C6_fun-type_DNA-bd_sf"/>
</dbReference>
<dbReference type="InterPro" id="IPR001138">
    <property type="entry name" value="Zn2Cys6_DnaBD"/>
</dbReference>
<dbReference type="GO" id="GO:0008270">
    <property type="term" value="F:zinc ion binding"/>
    <property type="evidence" value="ECO:0007669"/>
    <property type="project" value="InterPro"/>
</dbReference>
<dbReference type="SMART" id="SM00248">
    <property type="entry name" value="ANK"/>
    <property type="match status" value="5"/>
</dbReference>
<feature type="compositionally biased region" description="Acidic residues" evidence="5">
    <location>
        <begin position="504"/>
        <end position="514"/>
    </location>
</feature>
<feature type="repeat" description="ANK" evidence="4">
    <location>
        <begin position="472"/>
        <end position="504"/>
    </location>
</feature>
<evidence type="ECO:0000256" key="3">
    <source>
        <dbReference type="ARBA" id="ARBA00023242"/>
    </source>
</evidence>
<keyword evidence="2 4" id="KW-0040">ANK repeat</keyword>
<evidence type="ECO:0000256" key="5">
    <source>
        <dbReference type="SAM" id="MobiDB-lite"/>
    </source>
</evidence>
<protein>
    <submittedName>
        <fullName evidence="7">Ankyrin</fullName>
    </submittedName>
</protein>
<dbReference type="InterPro" id="IPR002110">
    <property type="entry name" value="Ankyrin_rpt"/>
</dbReference>
<dbReference type="Pfam" id="PF00023">
    <property type="entry name" value="Ank"/>
    <property type="match status" value="1"/>
</dbReference>
<dbReference type="EMBL" id="MU842932">
    <property type="protein sequence ID" value="KAK2025662.1"/>
    <property type="molecule type" value="Genomic_DNA"/>
</dbReference>
<dbReference type="InterPro" id="IPR036770">
    <property type="entry name" value="Ankyrin_rpt-contain_sf"/>
</dbReference>
<dbReference type="SUPFAM" id="SSF57701">
    <property type="entry name" value="Zn2/Cys6 DNA-binding domain"/>
    <property type="match status" value="1"/>
</dbReference>
<sequence length="719" mass="77559">MEPTSSDADEARTADLPVLRPSSRELSNDTNPSAGRSLSGSRTAGPEGAYAASGKRKSTPRKLDSEKCQLCRQHKLKCTPQPRTWPQKCDRCLSKGLECSPGEVKRRARRPAVNQEEPEDAVVTFSNPPAILRHSCEANHGTWDVDDVSMNILTVVQLLSSEYEIHRSQRTVHTRIFEGPGPGGQLRVPYVSSLHLSLPLLKDKLSAAFRTRLGRDALCPAERVVLETALVDLHGDLPRRPTTTTTAGRGGCSSPPKWAQVRDLLFRSRAAPGSEDAGGPLRRLARLAGEMYSEDLMRRFGLHDWAHVEQGFGREWARLLPRSVFGQLLFASGGGEHYREPKCHVKIWAHDVAARNGAGLGLSPRDFASVPAAARGWSLDRHLGFLTAAVGLDERDDQGLSLMHAAVLDRRPDVVRQLLARGARPPRRVRRRRFSLLHFAAAVGCRGCYLELRSHPGLAPAEGEEDEVRDGEGMLPLHVAAMHGHAGVVEAILSSSASRRRDDGGDDGDDDDADYVNRETAGPGWTPLALAIAYPEAGDAAELLARHPGVRFGGVCGDAGQTALHVAAARGKHLLFRALLSAAPGGLINARDDNGETPLHVLARRGDRETIEAALGVPGVDPDPAADDGATPLANAVMEARPGAVEVLAGREGVDVRALRRPLGPFDMSPLDYARQGAERGGVAGGEHVRVLRFLRGCFEGLGETLDECPSLDGWDEEA</sequence>
<dbReference type="GO" id="GO:0000981">
    <property type="term" value="F:DNA-binding transcription factor activity, RNA polymerase II-specific"/>
    <property type="evidence" value="ECO:0007669"/>
    <property type="project" value="InterPro"/>
</dbReference>
<evidence type="ECO:0000256" key="2">
    <source>
        <dbReference type="ARBA" id="ARBA00023043"/>
    </source>
</evidence>
<dbReference type="PANTHER" id="PTHR24126">
    <property type="entry name" value="ANKYRIN REPEAT, PH AND SEC7 DOMAIN CONTAINING PROTEIN SECG-RELATED"/>
    <property type="match status" value="1"/>
</dbReference>
<dbReference type="SUPFAM" id="SSF48403">
    <property type="entry name" value="Ankyrin repeat"/>
    <property type="match status" value="1"/>
</dbReference>
<keyword evidence="1" id="KW-0677">Repeat</keyword>
<evidence type="ECO:0000259" key="6">
    <source>
        <dbReference type="PROSITE" id="PS50048"/>
    </source>
</evidence>
<dbReference type="PROSITE" id="PS50088">
    <property type="entry name" value="ANK_REPEAT"/>
    <property type="match status" value="1"/>
</dbReference>
<proteinExistence type="predicted"/>
<feature type="region of interest" description="Disordered" evidence="5">
    <location>
        <begin position="1"/>
        <end position="64"/>
    </location>
</feature>
<dbReference type="AlphaFoldDB" id="A0AAD9LYL1"/>